<keyword evidence="7 8" id="KW-0472">Membrane</keyword>
<feature type="transmembrane region" description="Helical" evidence="8">
    <location>
        <begin position="49"/>
        <end position="66"/>
    </location>
</feature>
<evidence type="ECO:0000256" key="3">
    <source>
        <dbReference type="ARBA" id="ARBA00022448"/>
    </source>
</evidence>
<evidence type="ECO:0000256" key="4">
    <source>
        <dbReference type="ARBA" id="ARBA00022475"/>
    </source>
</evidence>
<organism evidence="9 10">
    <name type="scientific">Marinilabilia salmonicolor</name>
    <dbReference type="NCBI Taxonomy" id="989"/>
    <lineage>
        <taxon>Bacteria</taxon>
        <taxon>Pseudomonadati</taxon>
        <taxon>Bacteroidota</taxon>
        <taxon>Bacteroidia</taxon>
        <taxon>Marinilabiliales</taxon>
        <taxon>Marinilabiliaceae</taxon>
        <taxon>Marinilabilia</taxon>
    </lineage>
</organism>
<dbReference type="GO" id="GO:0005886">
    <property type="term" value="C:plasma membrane"/>
    <property type="evidence" value="ECO:0007669"/>
    <property type="project" value="UniProtKB-SubCell"/>
</dbReference>
<gene>
    <name evidence="9" type="ORF">DFO77_12182</name>
</gene>
<feature type="transmembrane region" description="Helical" evidence="8">
    <location>
        <begin position="78"/>
        <end position="100"/>
    </location>
</feature>
<reference evidence="9 10" key="1">
    <citation type="submission" date="2018-07" db="EMBL/GenBank/DDBJ databases">
        <title>Freshwater and sediment microbial communities from various areas in North America, analyzing microbe dynamics in response to fracking.</title>
        <authorList>
            <person name="Lamendella R."/>
        </authorList>
    </citation>
    <scope>NUCLEOTIDE SEQUENCE [LARGE SCALE GENOMIC DNA]</scope>
    <source>
        <strain evidence="9 10">160A</strain>
    </source>
</reference>
<dbReference type="Pfam" id="PF01594">
    <property type="entry name" value="AI-2E_transport"/>
    <property type="match status" value="1"/>
</dbReference>
<dbReference type="Proteomes" id="UP000252733">
    <property type="component" value="Unassembled WGS sequence"/>
</dbReference>
<protein>
    <submittedName>
        <fullName evidence="9">Putative PurR-regulated permease PerM</fullName>
    </submittedName>
</protein>
<feature type="transmembrane region" description="Helical" evidence="8">
    <location>
        <begin position="25"/>
        <end position="43"/>
    </location>
</feature>
<dbReference type="PANTHER" id="PTHR21716">
    <property type="entry name" value="TRANSMEMBRANE PROTEIN"/>
    <property type="match status" value="1"/>
</dbReference>
<comment type="similarity">
    <text evidence="2">Belongs to the autoinducer-2 exporter (AI-2E) (TC 2.A.86) family.</text>
</comment>
<evidence type="ECO:0000256" key="2">
    <source>
        <dbReference type="ARBA" id="ARBA00009773"/>
    </source>
</evidence>
<comment type="caution">
    <text evidence="9">The sequence shown here is derived from an EMBL/GenBank/DDBJ whole genome shotgun (WGS) entry which is preliminary data.</text>
</comment>
<dbReference type="PANTHER" id="PTHR21716:SF53">
    <property type="entry name" value="PERMEASE PERM-RELATED"/>
    <property type="match status" value="1"/>
</dbReference>
<evidence type="ECO:0000256" key="6">
    <source>
        <dbReference type="ARBA" id="ARBA00022989"/>
    </source>
</evidence>
<dbReference type="EMBL" id="QPIZ01000021">
    <property type="protein sequence ID" value="RCW30645.1"/>
    <property type="molecule type" value="Genomic_DNA"/>
</dbReference>
<feature type="transmembrane region" description="Helical" evidence="8">
    <location>
        <begin position="316"/>
        <end position="349"/>
    </location>
</feature>
<evidence type="ECO:0000256" key="8">
    <source>
        <dbReference type="SAM" id="Phobius"/>
    </source>
</evidence>
<keyword evidence="6 8" id="KW-1133">Transmembrane helix</keyword>
<evidence type="ECO:0000256" key="5">
    <source>
        <dbReference type="ARBA" id="ARBA00022692"/>
    </source>
</evidence>
<evidence type="ECO:0000256" key="1">
    <source>
        <dbReference type="ARBA" id="ARBA00004651"/>
    </source>
</evidence>
<keyword evidence="10" id="KW-1185">Reference proteome</keyword>
<comment type="subcellular location">
    <subcellularLocation>
        <location evidence="1">Cell membrane</location>
        <topology evidence="1">Multi-pass membrane protein</topology>
    </subcellularLocation>
</comment>
<name>A0A368UR64_9BACT</name>
<keyword evidence="5 8" id="KW-0812">Transmembrane</keyword>
<feature type="transmembrane region" description="Helical" evidence="8">
    <location>
        <begin position="219"/>
        <end position="241"/>
    </location>
</feature>
<keyword evidence="3" id="KW-0813">Transport</keyword>
<accession>A0A368UR64</accession>
<proteinExistence type="inferred from homology"/>
<dbReference type="InterPro" id="IPR002549">
    <property type="entry name" value="AI-2E-like"/>
</dbReference>
<dbReference type="AlphaFoldDB" id="A0A368UR64"/>
<keyword evidence="4" id="KW-1003">Cell membrane</keyword>
<dbReference type="GO" id="GO:0055085">
    <property type="term" value="P:transmembrane transport"/>
    <property type="evidence" value="ECO:0007669"/>
    <property type="project" value="TreeGrafter"/>
</dbReference>
<sequence>MLATETIELMRDTNEYKKSERRFSFVQRISFVLLALILFVYGLIAVRNFLWPIAFGFLLSYLFFPVGNWLEKHKIPRILANFIAIILGLGILFSLGLFGYSKITPIAGDLPQLAESGLRNLADSISGISEHFGFDKEETRNLIKEQAGNLLASGGQYVQDIFNATTSTIVSFGLLPVYIFLFLYYRTKFAYFIMMIFGRENRQEVISVLREVSRVFGRYMAGVLAVVFILCIINSTGLMIVGIRYPIALGIISAVFNFIPYFGTLLGGLVPLLFALVGENNPTMAFHVVILFIIIQFIENNILTPNIVGGNVRVNPFFIITGLVAASLIWGIPGMLLIVPFLAIARIVFSHVEAMKPYAFLLGDQGTAKHSISIKNIRKRMRSIFSK</sequence>
<feature type="transmembrane region" description="Helical" evidence="8">
    <location>
        <begin position="284"/>
        <end position="304"/>
    </location>
</feature>
<evidence type="ECO:0000313" key="10">
    <source>
        <dbReference type="Proteomes" id="UP000252733"/>
    </source>
</evidence>
<feature type="transmembrane region" description="Helical" evidence="8">
    <location>
        <begin position="247"/>
        <end position="277"/>
    </location>
</feature>
<feature type="transmembrane region" description="Helical" evidence="8">
    <location>
        <begin position="161"/>
        <end position="185"/>
    </location>
</feature>
<evidence type="ECO:0000256" key="7">
    <source>
        <dbReference type="ARBA" id="ARBA00023136"/>
    </source>
</evidence>
<evidence type="ECO:0000313" key="9">
    <source>
        <dbReference type="EMBL" id="RCW30645.1"/>
    </source>
</evidence>